<reference evidence="2" key="1">
    <citation type="journal article" date="2019" name="Int. J. Syst. Evol. Microbiol.">
        <title>The Global Catalogue of Microorganisms (GCM) 10K type strain sequencing project: providing services to taxonomists for standard genome sequencing and annotation.</title>
        <authorList>
            <consortium name="The Broad Institute Genomics Platform"/>
            <consortium name="The Broad Institute Genome Sequencing Center for Infectious Disease"/>
            <person name="Wu L."/>
            <person name="Ma J."/>
        </authorList>
    </citation>
    <scope>NUCLEOTIDE SEQUENCE [LARGE SCALE GENOMIC DNA]</scope>
    <source>
        <strain evidence="2">JCM 18303</strain>
    </source>
</reference>
<name>A0ABP9PS31_9PSEU</name>
<evidence type="ECO:0000313" key="2">
    <source>
        <dbReference type="Proteomes" id="UP001428817"/>
    </source>
</evidence>
<protein>
    <submittedName>
        <fullName evidence="1">Uncharacterized protein</fullName>
    </submittedName>
</protein>
<keyword evidence="2" id="KW-1185">Reference proteome</keyword>
<dbReference type="Proteomes" id="UP001428817">
    <property type="component" value="Unassembled WGS sequence"/>
</dbReference>
<evidence type="ECO:0000313" key="1">
    <source>
        <dbReference type="EMBL" id="GAA5151192.1"/>
    </source>
</evidence>
<dbReference type="RefSeq" id="WP_185064473.1">
    <property type="nucleotide sequence ID" value="NZ_BAABJP010000007.1"/>
</dbReference>
<organism evidence="1 2">
    <name type="scientific">Pseudonocardia eucalypti</name>
    <dbReference type="NCBI Taxonomy" id="648755"/>
    <lineage>
        <taxon>Bacteria</taxon>
        <taxon>Bacillati</taxon>
        <taxon>Actinomycetota</taxon>
        <taxon>Actinomycetes</taxon>
        <taxon>Pseudonocardiales</taxon>
        <taxon>Pseudonocardiaceae</taxon>
        <taxon>Pseudonocardia</taxon>
    </lineage>
</organism>
<sequence length="71" mass="8245">MDGAVHVPIELSPRTHRRLAKWCRDLTTDLEVRAIPLGDVVETMIDLLLTDRHTADAARRQLAHRVRPRRR</sequence>
<comment type="caution">
    <text evidence="1">The sequence shown here is derived from an EMBL/GenBank/DDBJ whole genome shotgun (WGS) entry which is preliminary data.</text>
</comment>
<proteinExistence type="predicted"/>
<gene>
    <name evidence="1" type="ORF">GCM10023321_17790</name>
</gene>
<accession>A0ABP9PS31</accession>
<dbReference type="EMBL" id="BAABJP010000007">
    <property type="protein sequence ID" value="GAA5151192.1"/>
    <property type="molecule type" value="Genomic_DNA"/>
</dbReference>